<dbReference type="PANTHER" id="PTHR23355">
    <property type="entry name" value="RIBONUCLEASE"/>
    <property type="match status" value="1"/>
</dbReference>
<dbReference type="GO" id="GO:0003723">
    <property type="term" value="F:RNA binding"/>
    <property type="evidence" value="ECO:0007669"/>
    <property type="project" value="UniProtKB-UniRule"/>
</dbReference>
<comment type="subcellular location">
    <subcellularLocation>
        <location evidence="2 8">Cytoplasm</location>
    </subcellularLocation>
</comment>
<dbReference type="EC" id="3.1.13.1" evidence="8"/>
<evidence type="ECO:0000313" key="10">
    <source>
        <dbReference type="EMBL" id="NWO23886.1"/>
    </source>
</evidence>
<organism evidence="10 11">
    <name type="scientific">Mogibacterium timidum</name>
    <dbReference type="NCBI Taxonomy" id="35519"/>
    <lineage>
        <taxon>Bacteria</taxon>
        <taxon>Bacillati</taxon>
        <taxon>Bacillota</taxon>
        <taxon>Clostridia</taxon>
        <taxon>Peptostreptococcales</taxon>
        <taxon>Anaerovoracaceae</taxon>
        <taxon>Mogibacterium</taxon>
    </lineage>
</organism>
<proteinExistence type="inferred from homology"/>
<comment type="similarity">
    <text evidence="8">Belongs to the RNR ribonuclease family. RNase R subfamily.</text>
</comment>
<comment type="caution">
    <text evidence="10">The sequence shown here is derived from an EMBL/GenBank/DDBJ whole genome shotgun (WGS) entry which is preliminary data.</text>
</comment>
<keyword evidence="6 8" id="KW-0269">Exonuclease</keyword>
<evidence type="ECO:0000256" key="8">
    <source>
        <dbReference type="HAMAP-Rule" id="MF_01895"/>
    </source>
</evidence>
<dbReference type="InterPro" id="IPR003029">
    <property type="entry name" value="S1_domain"/>
</dbReference>
<dbReference type="InterPro" id="IPR001900">
    <property type="entry name" value="RNase_II/R"/>
</dbReference>
<comment type="function">
    <text evidence="8">3'-5' exoribonuclease that releases 5'-nucleoside monophosphates and is involved in maturation of structured RNAs.</text>
</comment>
<dbReference type="SMART" id="SM00955">
    <property type="entry name" value="RNB"/>
    <property type="match status" value="1"/>
</dbReference>
<name>A0A7Y9B1U6_9FIRM</name>
<protein>
    <recommendedName>
        <fullName evidence="8">Ribonuclease R</fullName>
        <shortName evidence="8">RNase R</shortName>
        <ecNumber evidence="8">3.1.13.1</ecNumber>
    </recommendedName>
</protein>
<dbReference type="RefSeq" id="WP_178978750.1">
    <property type="nucleotide sequence ID" value="NZ_JABXYR010000002.1"/>
</dbReference>
<dbReference type="GO" id="GO:0008859">
    <property type="term" value="F:exoribonuclease II activity"/>
    <property type="evidence" value="ECO:0007669"/>
    <property type="project" value="UniProtKB-UniRule"/>
</dbReference>
<dbReference type="SMART" id="SM00357">
    <property type="entry name" value="CSP"/>
    <property type="match status" value="1"/>
</dbReference>
<keyword evidence="4 8" id="KW-0540">Nuclease</keyword>
<dbReference type="PROSITE" id="PS50126">
    <property type="entry name" value="S1"/>
    <property type="match status" value="1"/>
</dbReference>
<dbReference type="InterPro" id="IPR012340">
    <property type="entry name" value="NA-bd_OB-fold"/>
</dbReference>
<dbReference type="InterPro" id="IPR013223">
    <property type="entry name" value="RNase_B_OB_dom"/>
</dbReference>
<dbReference type="Gene3D" id="2.40.50.140">
    <property type="entry name" value="Nucleic acid-binding proteins"/>
    <property type="match status" value="2"/>
</dbReference>
<keyword evidence="11" id="KW-1185">Reference proteome</keyword>
<dbReference type="Proteomes" id="UP000526307">
    <property type="component" value="Unassembled WGS sequence"/>
</dbReference>
<evidence type="ECO:0000256" key="2">
    <source>
        <dbReference type="ARBA" id="ARBA00004496"/>
    </source>
</evidence>
<dbReference type="AlphaFoldDB" id="A0A7Y9B1U6"/>
<dbReference type="NCBIfam" id="TIGR00358">
    <property type="entry name" value="3_prime_RNase"/>
    <property type="match status" value="1"/>
</dbReference>
<dbReference type="InterPro" id="IPR040476">
    <property type="entry name" value="CSD2"/>
</dbReference>
<dbReference type="HAMAP" id="MF_01895">
    <property type="entry name" value="RNase_R"/>
    <property type="match status" value="1"/>
</dbReference>
<keyword evidence="3 8" id="KW-0963">Cytoplasm</keyword>
<dbReference type="InterPro" id="IPR050180">
    <property type="entry name" value="RNR_Ribonuclease"/>
</dbReference>
<dbReference type="EMBL" id="JABXYR010000002">
    <property type="protein sequence ID" value="NWO23886.1"/>
    <property type="molecule type" value="Genomic_DNA"/>
</dbReference>
<evidence type="ECO:0000256" key="6">
    <source>
        <dbReference type="ARBA" id="ARBA00022839"/>
    </source>
</evidence>
<dbReference type="InterPro" id="IPR004476">
    <property type="entry name" value="RNase_II/RNase_R"/>
</dbReference>
<dbReference type="Pfam" id="PF00575">
    <property type="entry name" value="S1"/>
    <property type="match status" value="1"/>
</dbReference>
<dbReference type="InterPro" id="IPR011129">
    <property type="entry name" value="CSD"/>
</dbReference>
<evidence type="ECO:0000313" key="11">
    <source>
        <dbReference type="Proteomes" id="UP000526307"/>
    </source>
</evidence>
<dbReference type="PANTHER" id="PTHR23355:SF9">
    <property type="entry name" value="DIS3-LIKE EXONUCLEASE 2"/>
    <property type="match status" value="1"/>
</dbReference>
<accession>A0A7Y9B1U6</accession>
<dbReference type="Pfam" id="PF08206">
    <property type="entry name" value="OB_RNB"/>
    <property type="match status" value="1"/>
</dbReference>
<evidence type="ECO:0000259" key="9">
    <source>
        <dbReference type="PROSITE" id="PS50126"/>
    </source>
</evidence>
<dbReference type="SUPFAM" id="SSF50249">
    <property type="entry name" value="Nucleic acid-binding proteins"/>
    <property type="match status" value="4"/>
</dbReference>
<dbReference type="GO" id="GO:0005829">
    <property type="term" value="C:cytosol"/>
    <property type="evidence" value="ECO:0007669"/>
    <property type="project" value="TreeGrafter"/>
</dbReference>
<keyword evidence="5 8" id="KW-0378">Hydrolase</keyword>
<evidence type="ECO:0000256" key="1">
    <source>
        <dbReference type="ARBA" id="ARBA00001849"/>
    </source>
</evidence>
<dbReference type="CDD" id="cd04471">
    <property type="entry name" value="S1_RNase_R"/>
    <property type="match status" value="1"/>
</dbReference>
<dbReference type="Pfam" id="PF00773">
    <property type="entry name" value="RNB"/>
    <property type="match status" value="1"/>
</dbReference>
<evidence type="ECO:0000256" key="7">
    <source>
        <dbReference type="ARBA" id="ARBA00022884"/>
    </source>
</evidence>
<dbReference type="NCBIfam" id="TIGR02063">
    <property type="entry name" value="RNase_R"/>
    <property type="match status" value="1"/>
</dbReference>
<dbReference type="Pfam" id="PF17876">
    <property type="entry name" value="CSD2"/>
    <property type="match status" value="1"/>
</dbReference>
<keyword evidence="7 8" id="KW-0694">RNA-binding</keyword>
<evidence type="ECO:0000256" key="3">
    <source>
        <dbReference type="ARBA" id="ARBA00022490"/>
    </source>
</evidence>
<comment type="catalytic activity">
    <reaction evidence="1 8">
        <text>Exonucleolytic cleavage in the 3'- to 5'-direction to yield nucleoside 5'-phosphates.</text>
        <dbReference type="EC" id="3.1.13.1"/>
    </reaction>
</comment>
<evidence type="ECO:0000256" key="4">
    <source>
        <dbReference type="ARBA" id="ARBA00022722"/>
    </source>
</evidence>
<dbReference type="GO" id="GO:0006402">
    <property type="term" value="P:mRNA catabolic process"/>
    <property type="evidence" value="ECO:0007669"/>
    <property type="project" value="TreeGrafter"/>
</dbReference>
<sequence length="652" mass="73915">MSRKRKIRKPRQHNRTATILEGRLVKNKRGFGFVCPEDGDDIFVAGRDMNGAMNGDFVRVRAHENFRKRGAFEGKIIKIIDRSCQVVVGHLIMERGLLFIEPISSNDDAILISKKNIGAAQIGDVVQAKIIKYPKAGYMAEGKVKSIVAEAGDEDEFVLSYIADYGINPYFSDKVINEAEAVANGVKIAPTSYRQDYRSIKTITIDGADSSDFDDAISVSKLENGNFMLLVHIADVAEYVREGTILDMEALSRGNSVYLPDRVIPMLPERLSNDECSLNPGVNRLTLTASMEIDEDGHVTSYDIDESIIRSDYRLIYDDISDILEYRDSALVERYSDIYPMLLDALELFKVLNKRRKRDGSIDFDLPESKIILDEDGKPTDIKLYERRVANRMIEEFMLVANKTVAEHYFWAKVPFVYRVHQKPDALKMQELRSFLSGLGITINGKSDSIKTKELSNVLRAIAGKPEEPLVSRVMIRTMQKANYSTECLGHYGLAFKYYCHFTSPIRRYADLLVHRAIKDQIHKGKYIGVKGHYMNALDDVCKHISETERNSMELERKITKYYHIIYMQGHLGEEFDGIVSGVRAHGIYVELPNTVEGFVSFDSLDEYYIVDEKTYTAVGEVSGKTLTLGQPVRIKVSEVVPEDGYIDFDII</sequence>
<dbReference type="SMART" id="SM00316">
    <property type="entry name" value="S1"/>
    <property type="match status" value="1"/>
</dbReference>
<feature type="domain" description="S1 motif" evidence="9">
    <location>
        <begin position="573"/>
        <end position="652"/>
    </location>
</feature>
<evidence type="ECO:0000256" key="5">
    <source>
        <dbReference type="ARBA" id="ARBA00022801"/>
    </source>
</evidence>
<dbReference type="InterPro" id="IPR011805">
    <property type="entry name" value="RNase_R"/>
</dbReference>
<gene>
    <name evidence="8 10" type="primary">rnr</name>
    <name evidence="10" type="ORF">HW270_07375</name>
</gene>
<reference evidence="10 11" key="1">
    <citation type="submission" date="2020-06" db="EMBL/GenBank/DDBJ databases">
        <title>Mogibacterium timidum strain W9173 genomic sequence.</title>
        <authorList>
            <person name="Wade W.G."/>
            <person name="Johnston C.D."/>
            <person name="Chen T."/>
            <person name="Dewhirst F.E."/>
        </authorList>
    </citation>
    <scope>NUCLEOTIDE SEQUENCE [LARGE SCALE GENOMIC DNA]</scope>
    <source>
        <strain evidence="10 11">W9173</strain>
    </source>
</reference>